<accession>A0A0C2FLZ4</accession>
<reference evidence="1 2" key="1">
    <citation type="submission" date="2013-12" db="EMBL/GenBank/DDBJ databases">
        <title>Draft genome of the parsitic nematode Ancylostoma duodenale.</title>
        <authorList>
            <person name="Mitreva M."/>
        </authorList>
    </citation>
    <scope>NUCLEOTIDE SEQUENCE [LARGE SCALE GENOMIC DNA]</scope>
    <source>
        <strain evidence="1 2">Zhejiang</strain>
    </source>
</reference>
<dbReference type="Proteomes" id="UP000054047">
    <property type="component" value="Unassembled WGS sequence"/>
</dbReference>
<dbReference type="EMBL" id="KN752651">
    <property type="protein sequence ID" value="KIH49620.1"/>
    <property type="molecule type" value="Genomic_DNA"/>
</dbReference>
<evidence type="ECO:0000313" key="2">
    <source>
        <dbReference type="Proteomes" id="UP000054047"/>
    </source>
</evidence>
<dbReference type="OrthoDB" id="10465914at2759"/>
<protein>
    <submittedName>
        <fullName evidence="1">Uncharacterized protein</fullName>
    </submittedName>
</protein>
<sequence length="69" mass="8099">MTKVNQTPMHNNILCSSTLHNHIHKIKVTLLTKAIPNRDILNKVIHNKVIHKHIHLIRRTRILLGVFRD</sequence>
<organism evidence="1 2">
    <name type="scientific">Ancylostoma duodenale</name>
    <dbReference type="NCBI Taxonomy" id="51022"/>
    <lineage>
        <taxon>Eukaryota</taxon>
        <taxon>Metazoa</taxon>
        <taxon>Ecdysozoa</taxon>
        <taxon>Nematoda</taxon>
        <taxon>Chromadorea</taxon>
        <taxon>Rhabditida</taxon>
        <taxon>Rhabditina</taxon>
        <taxon>Rhabditomorpha</taxon>
        <taxon>Strongyloidea</taxon>
        <taxon>Ancylostomatidae</taxon>
        <taxon>Ancylostomatinae</taxon>
        <taxon>Ancylostoma</taxon>
    </lineage>
</organism>
<evidence type="ECO:0000313" key="1">
    <source>
        <dbReference type="EMBL" id="KIH49620.1"/>
    </source>
</evidence>
<name>A0A0C2FLZ4_9BILA</name>
<proteinExistence type="predicted"/>
<keyword evidence="2" id="KW-1185">Reference proteome</keyword>
<dbReference type="AlphaFoldDB" id="A0A0C2FLZ4"/>
<gene>
    <name evidence="1" type="ORF">ANCDUO_20305</name>
</gene>